<comment type="similarity">
    <text evidence="1">Belongs to the short-chain dehydrogenases/reductases (SDR) family.</text>
</comment>
<dbReference type="Proteomes" id="UP000191612">
    <property type="component" value="Unassembled WGS sequence"/>
</dbReference>
<dbReference type="InterPro" id="IPR002347">
    <property type="entry name" value="SDR_fam"/>
</dbReference>
<dbReference type="PANTHER" id="PTHR43180:SF63">
    <property type="entry name" value="DEHYDROGENASE_REDUCTASE FAMILY PROTEIN, PUTATIVE (AFU_ORTHOLOGUE AFUA_6G03520)-RELATED"/>
    <property type="match status" value="1"/>
</dbReference>
<comment type="caution">
    <text evidence="3">The sequence shown here is derived from an EMBL/GenBank/DDBJ whole genome shotgun (WGS) entry which is preliminary data.</text>
</comment>
<dbReference type="STRING" id="60172.A0A1V6Q8R6"/>
<evidence type="ECO:0000313" key="3">
    <source>
        <dbReference type="EMBL" id="OQD85588.1"/>
    </source>
</evidence>
<dbReference type="AlphaFoldDB" id="A0A1V6Q8R6"/>
<evidence type="ECO:0000256" key="2">
    <source>
        <dbReference type="ARBA" id="ARBA00023002"/>
    </source>
</evidence>
<name>A0A1V6Q8R6_9EURO</name>
<proteinExistence type="inferred from homology"/>
<organism evidence="3 4">
    <name type="scientific">Penicillium solitum</name>
    <dbReference type="NCBI Taxonomy" id="60172"/>
    <lineage>
        <taxon>Eukaryota</taxon>
        <taxon>Fungi</taxon>
        <taxon>Dikarya</taxon>
        <taxon>Ascomycota</taxon>
        <taxon>Pezizomycotina</taxon>
        <taxon>Eurotiomycetes</taxon>
        <taxon>Eurotiomycetidae</taxon>
        <taxon>Eurotiales</taxon>
        <taxon>Aspergillaceae</taxon>
        <taxon>Penicillium</taxon>
    </lineage>
</organism>
<dbReference type="Gene3D" id="3.40.50.720">
    <property type="entry name" value="NAD(P)-binding Rossmann-like Domain"/>
    <property type="match status" value="1"/>
</dbReference>
<keyword evidence="4" id="KW-1185">Reference proteome</keyword>
<evidence type="ECO:0000313" key="4">
    <source>
        <dbReference type="Proteomes" id="UP000191612"/>
    </source>
</evidence>
<keyword evidence="2" id="KW-0560">Oxidoreductase</keyword>
<dbReference type="EMBL" id="MDYO01000097">
    <property type="protein sequence ID" value="OQD85588.1"/>
    <property type="molecule type" value="Genomic_DNA"/>
</dbReference>
<gene>
    <name evidence="3" type="ORF">PENSOL_c097G08288</name>
</gene>
<dbReference type="Pfam" id="PF00106">
    <property type="entry name" value="adh_short"/>
    <property type="match status" value="1"/>
</dbReference>
<sequence>MHAVALDPTVLANLRDKTAVVTGAGGGIGADIVKALIANGCNVVLTDLERSRSAVELLIASLPDPSVALFIPANTLDWDQMKALFKKAKEHFGQIQVVIANAGVMESEQVLDMDKLDSNGDLVESSEYFKVLDINVKGTMNTLRQGLFYMKDNDACFPDGSLGSIVMTISTSGYFGATGNAGYISSKHALTGLLRSSQSVANKHNIRINAVSPFCTVTSMMEQFKDSWVAAGLPLNTPNMVADAIIHMAADPSQRGSNYLAAGAILRELEGPLKGLYPEWLGQDLADVMKKAGEFFLSIGGFPLPNLPAIREPVTSK</sequence>
<dbReference type="PRINTS" id="PR00081">
    <property type="entry name" value="GDHRDH"/>
</dbReference>
<reference evidence="4" key="1">
    <citation type="journal article" date="2017" name="Nat. Microbiol.">
        <title>Global analysis of biosynthetic gene clusters reveals vast potential of secondary metabolite production in Penicillium species.</title>
        <authorList>
            <person name="Nielsen J.C."/>
            <person name="Grijseels S."/>
            <person name="Prigent S."/>
            <person name="Ji B."/>
            <person name="Dainat J."/>
            <person name="Nielsen K.F."/>
            <person name="Frisvad J.C."/>
            <person name="Workman M."/>
            <person name="Nielsen J."/>
        </authorList>
    </citation>
    <scope>NUCLEOTIDE SEQUENCE [LARGE SCALE GENOMIC DNA]</scope>
    <source>
        <strain evidence="4">IBT 29525</strain>
    </source>
</reference>
<evidence type="ECO:0000256" key="1">
    <source>
        <dbReference type="ARBA" id="ARBA00006484"/>
    </source>
</evidence>
<dbReference type="SUPFAM" id="SSF51735">
    <property type="entry name" value="NAD(P)-binding Rossmann-fold domains"/>
    <property type="match status" value="1"/>
</dbReference>
<accession>A0A1V6Q8R6</accession>
<protein>
    <submittedName>
        <fullName evidence="3">Uncharacterized protein</fullName>
    </submittedName>
</protein>
<dbReference type="GO" id="GO:0016491">
    <property type="term" value="F:oxidoreductase activity"/>
    <property type="evidence" value="ECO:0007669"/>
    <property type="project" value="UniProtKB-KW"/>
</dbReference>
<dbReference type="PANTHER" id="PTHR43180">
    <property type="entry name" value="3-OXOACYL-(ACYL-CARRIER-PROTEIN) REDUCTASE (AFU_ORTHOLOGUE AFUA_6G11210)"/>
    <property type="match status" value="1"/>
</dbReference>
<dbReference type="InterPro" id="IPR036291">
    <property type="entry name" value="NAD(P)-bd_dom_sf"/>
</dbReference>